<dbReference type="RefSeq" id="XP_013958117.1">
    <property type="nucleotide sequence ID" value="XM_014102642.1"/>
</dbReference>
<dbReference type="EMBL" id="ABDF02000005">
    <property type="protein sequence ID" value="EHK23916.1"/>
    <property type="molecule type" value="Genomic_DNA"/>
</dbReference>
<name>G9MPW6_HYPVG</name>
<organism evidence="1 2">
    <name type="scientific">Hypocrea virens (strain Gv29-8 / FGSC 10586)</name>
    <name type="common">Gliocladium virens</name>
    <name type="synonym">Trichoderma virens</name>
    <dbReference type="NCBI Taxonomy" id="413071"/>
    <lineage>
        <taxon>Eukaryota</taxon>
        <taxon>Fungi</taxon>
        <taxon>Dikarya</taxon>
        <taxon>Ascomycota</taxon>
        <taxon>Pezizomycotina</taxon>
        <taxon>Sordariomycetes</taxon>
        <taxon>Hypocreomycetidae</taxon>
        <taxon>Hypocreales</taxon>
        <taxon>Hypocreaceae</taxon>
        <taxon>Trichoderma</taxon>
    </lineage>
</organism>
<protein>
    <submittedName>
        <fullName evidence="1">Uncharacterized protein</fullName>
    </submittedName>
</protein>
<sequence length="426" mass="47493">MLAGSQGAPPVMSWKHCPLSVPGAVISLPRRRCSTVRQRPNCVSGLVFTAWRIRRRVPLSQTQPFSVISRPTSILRPFAAHRRARLMKSSPPMYYSTCARMQQSQDGTLAYWVAEEGNACTDSLTTAEEFAAPMENSTQRPLCYRLAAWSTPYYYDDYYVLLLLQVLYFAGEQSRLLGSAMRAYWVRNRRRYDLCLGLALEMAAILTAKASLRCNVKKFSTPCINEDCCLGAALHTSTTSFLFGVVQLEMVHFSTLSLVEIASRYTLSWVDLFPCSRKELLEAEYRLAHETLELPAGSVEDFQESAKKAQCAGRTNKGWAHHLRDIKAYAWINEYDALPTAFHRRNRRKVDCANDRPAIHAGQVECSNGVVCGVSRLKTDISPTVVLVPQDSAQLICGVSQLGLLLIPIPSGFVSSFVAGRLSMDG</sequence>
<gene>
    <name evidence="1" type="ORF">TRIVIDRAFT_67562</name>
</gene>
<dbReference type="VEuPathDB" id="FungiDB:TRIVIDRAFT_67562"/>
<evidence type="ECO:0000313" key="2">
    <source>
        <dbReference type="Proteomes" id="UP000007115"/>
    </source>
</evidence>
<dbReference type="GeneID" id="25796969"/>
<proteinExistence type="predicted"/>
<dbReference type="HOGENOM" id="CLU_644145_0_0_1"/>
<reference evidence="1 2" key="1">
    <citation type="journal article" date="2011" name="Genome Biol.">
        <title>Comparative genome sequence analysis underscores mycoparasitism as the ancestral life style of Trichoderma.</title>
        <authorList>
            <person name="Kubicek C.P."/>
            <person name="Herrera-Estrella A."/>
            <person name="Seidl-Seiboth V."/>
            <person name="Martinez D.A."/>
            <person name="Druzhinina I.S."/>
            <person name="Thon M."/>
            <person name="Zeilinger S."/>
            <person name="Casas-Flores S."/>
            <person name="Horwitz B.A."/>
            <person name="Mukherjee P.K."/>
            <person name="Mukherjee M."/>
            <person name="Kredics L."/>
            <person name="Alcaraz L.D."/>
            <person name="Aerts A."/>
            <person name="Antal Z."/>
            <person name="Atanasova L."/>
            <person name="Cervantes-Badillo M.G."/>
            <person name="Challacombe J."/>
            <person name="Chertkov O."/>
            <person name="McCluskey K."/>
            <person name="Coulpier F."/>
            <person name="Deshpande N."/>
            <person name="von Doehren H."/>
            <person name="Ebbole D.J."/>
            <person name="Esquivel-Naranjo E.U."/>
            <person name="Fekete E."/>
            <person name="Flipphi M."/>
            <person name="Glaser F."/>
            <person name="Gomez-Rodriguez E.Y."/>
            <person name="Gruber S."/>
            <person name="Han C."/>
            <person name="Henrissat B."/>
            <person name="Hermosa R."/>
            <person name="Hernandez-Onate M."/>
            <person name="Karaffa L."/>
            <person name="Kosti I."/>
            <person name="Le Crom S."/>
            <person name="Lindquist E."/>
            <person name="Lucas S."/>
            <person name="Luebeck M."/>
            <person name="Luebeck P.S."/>
            <person name="Margeot A."/>
            <person name="Metz B."/>
            <person name="Misra M."/>
            <person name="Nevalainen H."/>
            <person name="Omann M."/>
            <person name="Packer N."/>
            <person name="Perrone G."/>
            <person name="Uresti-Rivera E.E."/>
            <person name="Salamov A."/>
            <person name="Schmoll M."/>
            <person name="Seiboth B."/>
            <person name="Shapiro H."/>
            <person name="Sukno S."/>
            <person name="Tamayo-Ramos J.A."/>
            <person name="Tisch D."/>
            <person name="Wiest A."/>
            <person name="Wilkinson H.H."/>
            <person name="Zhang M."/>
            <person name="Coutinho P.M."/>
            <person name="Kenerley C.M."/>
            <person name="Monte E."/>
            <person name="Baker S.E."/>
            <person name="Grigoriev I.V."/>
        </authorList>
    </citation>
    <scope>NUCLEOTIDE SEQUENCE [LARGE SCALE GENOMIC DNA]</scope>
    <source>
        <strain evidence="2">Gv29-8 / FGSC 10586</strain>
    </source>
</reference>
<evidence type="ECO:0000313" key="1">
    <source>
        <dbReference type="EMBL" id="EHK23916.1"/>
    </source>
</evidence>
<dbReference type="AlphaFoldDB" id="G9MPW6"/>
<dbReference type="OrthoDB" id="10634776at2759"/>
<keyword evidence="2" id="KW-1185">Reference proteome</keyword>
<dbReference type="InParanoid" id="G9MPW6"/>
<dbReference type="Proteomes" id="UP000007115">
    <property type="component" value="Unassembled WGS sequence"/>
</dbReference>
<comment type="caution">
    <text evidence="1">The sequence shown here is derived from an EMBL/GenBank/DDBJ whole genome shotgun (WGS) entry which is preliminary data.</text>
</comment>
<accession>G9MPW6</accession>